<evidence type="ECO:0000313" key="12">
    <source>
        <dbReference type="EMBL" id="BAE82145.1"/>
    </source>
</evidence>
<evidence type="ECO:0000256" key="5">
    <source>
        <dbReference type="ARBA" id="ARBA00022723"/>
    </source>
</evidence>
<dbReference type="EMBL" id="AP008230">
    <property type="protein sequence ID" value="BAE82145.1"/>
    <property type="molecule type" value="Genomic_DNA"/>
</dbReference>
<dbReference type="Pfam" id="PF13247">
    <property type="entry name" value="Fer4_11"/>
    <property type="match status" value="1"/>
</dbReference>
<evidence type="ECO:0000256" key="7">
    <source>
        <dbReference type="ARBA" id="ARBA00022982"/>
    </source>
</evidence>
<evidence type="ECO:0000256" key="9">
    <source>
        <dbReference type="ARBA" id="ARBA00023014"/>
    </source>
</evidence>
<dbReference type="InterPro" id="IPR014297">
    <property type="entry name" value="DMSO_DmsB"/>
</dbReference>
<reference evidence="12 13" key="1">
    <citation type="journal article" date="2006" name="J. Bacteriol.">
        <title>Complete genome sequence of the dehalorespiring bacterium Desulfitobacterium hafniense Y51 and comparison with Dehalococcoides ethenogenes 195.</title>
        <authorList>
            <person name="Nonaka H."/>
            <person name="Keresztes G."/>
            <person name="Shinoda Y."/>
            <person name="Ikenaga Y."/>
            <person name="Abe M."/>
            <person name="Naito K."/>
            <person name="Inatomi K."/>
            <person name="Furukawa K."/>
            <person name="Inui M."/>
            <person name="Yukawa H."/>
        </authorList>
    </citation>
    <scope>NUCLEOTIDE SEQUENCE [LARGE SCALE GENOMIC DNA]</scope>
    <source>
        <strain evidence="12 13">Y51</strain>
    </source>
</reference>
<dbReference type="EC" id="1.7.99.4" evidence="12"/>
<dbReference type="GO" id="GO:0016491">
    <property type="term" value="F:oxidoreductase activity"/>
    <property type="evidence" value="ECO:0007669"/>
    <property type="project" value="UniProtKB-KW"/>
</dbReference>
<dbReference type="GO" id="GO:0046872">
    <property type="term" value="F:metal ion binding"/>
    <property type="evidence" value="ECO:0007669"/>
    <property type="project" value="UniProtKB-KW"/>
</dbReference>
<evidence type="ECO:0000256" key="10">
    <source>
        <dbReference type="SAM" id="MobiDB-lite"/>
    </source>
</evidence>
<dbReference type="HOGENOM" id="CLU_043374_2_0_9"/>
<dbReference type="InterPro" id="IPR050954">
    <property type="entry name" value="ET_IronSulfur_Cluster-Binding"/>
</dbReference>
<dbReference type="SUPFAM" id="SSF54862">
    <property type="entry name" value="4Fe-4S ferredoxins"/>
    <property type="match status" value="1"/>
</dbReference>
<protein>
    <submittedName>
        <fullName evidence="12">Putative anaerobic DMSO reductase chain B iron-sulfur subunit</fullName>
        <ecNumber evidence="12">1.7.99.4</ecNumber>
    </submittedName>
</protein>
<dbReference type="PROSITE" id="PS00198">
    <property type="entry name" value="4FE4S_FER_1"/>
    <property type="match status" value="1"/>
</dbReference>
<feature type="domain" description="4Fe-4S ferredoxin-type" evidence="11">
    <location>
        <begin position="92"/>
        <end position="121"/>
    </location>
</feature>
<keyword evidence="8" id="KW-0408">Iron</keyword>
<comment type="function">
    <text evidence="2">Electron transfer subunit of the terminal reductase during anaerobic growth on various sulfoxide and N-oxide compounds.</text>
</comment>
<evidence type="ECO:0000313" key="13">
    <source>
        <dbReference type="Proteomes" id="UP000001946"/>
    </source>
</evidence>
<evidence type="ECO:0000256" key="4">
    <source>
        <dbReference type="ARBA" id="ARBA00022485"/>
    </source>
</evidence>
<sequence length="190" mass="21072">MMSVQYGFYINQSRCSGCHACQTSCNDKNDLEPGRLFRRIKETDGGEFTPFNQGYAHNAYAFFTSISCNHCEHPKCTEACPSGAMHKDPETGIVSVNQNRCIGCRYCTWACPYGAPQYNKEAGRMSKCDFCADLLSQGETPVCVAACPYEALDYGPIEELRAKYGTLADSPDLPSSDETHPNIVLKPHKR</sequence>
<gene>
    <name evidence="12" type="primary">dmsB</name>
    <name evidence="12" type="ordered locus">DSY0356</name>
</gene>
<evidence type="ECO:0000256" key="1">
    <source>
        <dbReference type="ARBA" id="ARBA00001966"/>
    </source>
</evidence>
<dbReference type="Gene3D" id="3.30.70.20">
    <property type="match status" value="2"/>
</dbReference>
<evidence type="ECO:0000259" key="11">
    <source>
        <dbReference type="PROSITE" id="PS51379"/>
    </source>
</evidence>
<keyword evidence="5" id="KW-0479">Metal-binding</keyword>
<dbReference type="NCBIfam" id="TIGR02951">
    <property type="entry name" value="DMSO_dmsB"/>
    <property type="match status" value="1"/>
</dbReference>
<name>Q250Z7_DESHY</name>
<evidence type="ECO:0000256" key="6">
    <source>
        <dbReference type="ARBA" id="ARBA00022737"/>
    </source>
</evidence>
<keyword evidence="7" id="KW-0249">Electron transport</keyword>
<organism evidence="12 13">
    <name type="scientific">Desulfitobacterium hafniense (strain Y51)</name>
    <dbReference type="NCBI Taxonomy" id="138119"/>
    <lineage>
        <taxon>Bacteria</taxon>
        <taxon>Bacillati</taxon>
        <taxon>Bacillota</taxon>
        <taxon>Clostridia</taxon>
        <taxon>Eubacteriales</taxon>
        <taxon>Desulfitobacteriaceae</taxon>
        <taxon>Desulfitobacterium</taxon>
    </lineage>
</organism>
<keyword evidence="3" id="KW-0813">Transport</keyword>
<keyword evidence="6" id="KW-0677">Repeat</keyword>
<dbReference type="InterPro" id="IPR017900">
    <property type="entry name" value="4Fe4S_Fe_S_CS"/>
</dbReference>
<keyword evidence="13" id="KW-1185">Reference proteome</keyword>
<dbReference type="eggNOG" id="COG0437">
    <property type="taxonomic scope" value="Bacteria"/>
</dbReference>
<keyword evidence="4" id="KW-0004">4Fe-4S</keyword>
<feature type="domain" description="4Fe-4S ferredoxin-type" evidence="11">
    <location>
        <begin position="6"/>
        <end position="36"/>
    </location>
</feature>
<proteinExistence type="predicted"/>
<evidence type="ECO:0000256" key="8">
    <source>
        <dbReference type="ARBA" id="ARBA00023004"/>
    </source>
</evidence>
<dbReference type="PROSITE" id="PS51379">
    <property type="entry name" value="4FE4S_FER_2"/>
    <property type="match status" value="3"/>
</dbReference>
<dbReference type="GO" id="GO:0051539">
    <property type="term" value="F:4 iron, 4 sulfur cluster binding"/>
    <property type="evidence" value="ECO:0007669"/>
    <property type="project" value="UniProtKB-KW"/>
</dbReference>
<evidence type="ECO:0000256" key="3">
    <source>
        <dbReference type="ARBA" id="ARBA00022448"/>
    </source>
</evidence>
<dbReference type="AlphaFoldDB" id="Q250Z7"/>
<accession>Q250Z7</accession>
<keyword evidence="9" id="KW-0411">Iron-sulfur</keyword>
<dbReference type="KEGG" id="dsy:DSY0356"/>
<dbReference type="InterPro" id="IPR017896">
    <property type="entry name" value="4Fe4S_Fe-S-bd"/>
</dbReference>
<dbReference type="PANTHER" id="PTHR43177">
    <property type="entry name" value="PROTEIN NRFC"/>
    <property type="match status" value="1"/>
</dbReference>
<feature type="domain" description="4Fe-4S ferredoxin-type" evidence="11">
    <location>
        <begin position="58"/>
        <end position="90"/>
    </location>
</feature>
<feature type="region of interest" description="Disordered" evidence="10">
    <location>
        <begin position="168"/>
        <end position="190"/>
    </location>
</feature>
<dbReference type="Proteomes" id="UP000001946">
    <property type="component" value="Chromosome"/>
</dbReference>
<dbReference type="STRING" id="138119.DSY0356"/>
<keyword evidence="12" id="KW-0560">Oxidoreductase</keyword>
<dbReference type="CDD" id="cd16371">
    <property type="entry name" value="DMSOR_beta_like"/>
    <property type="match status" value="1"/>
</dbReference>
<comment type="cofactor">
    <cofactor evidence="1">
        <name>[4Fe-4S] cluster</name>
        <dbReference type="ChEBI" id="CHEBI:49883"/>
    </cofactor>
</comment>
<dbReference type="PANTHER" id="PTHR43177:SF5">
    <property type="entry name" value="ANAEROBIC DIMETHYL SULFOXIDE REDUCTASE CHAIN B-RELATED"/>
    <property type="match status" value="1"/>
</dbReference>
<evidence type="ECO:0000256" key="2">
    <source>
        <dbReference type="ARBA" id="ARBA00003584"/>
    </source>
</evidence>